<gene>
    <name evidence="2" type="ORF">SETTUDRAFT_164712</name>
</gene>
<dbReference type="RefSeq" id="XP_008029044.1">
    <property type="nucleotide sequence ID" value="XM_008030853.1"/>
</dbReference>
<keyword evidence="3" id="KW-1185">Reference proteome</keyword>
<reference evidence="2 3" key="2">
    <citation type="journal article" date="2013" name="PLoS Genet.">
        <title>Comparative genome structure, secondary metabolite, and effector coding capacity across Cochliobolus pathogens.</title>
        <authorList>
            <person name="Condon B.J."/>
            <person name="Leng Y."/>
            <person name="Wu D."/>
            <person name="Bushley K.E."/>
            <person name="Ohm R.A."/>
            <person name="Otillar R."/>
            <person name="Martin J."/>
            <person name="Schackwitz W."/>
            <person name="Grimwood J."/>
            <person name="MohdZainudin N."/>
            <person name="Xue C."/>
            <person name="Wang R."/>
            <person name="Manning V.A."/>
            <person name="Dhillon B."/>
            <person name="Tu Z.J."/>
            <person name="Steffenson B.J."/>
            <person name="Salamov A."/>
            <person name="Sun H."/>
            <person name="Lowry S."/>
            <person name="LaButti K."/>
            <person name="Han J."/>
            <person name="Copeland A."/>
            <person name="Lindquist E."/>
            <person name="Barry K."/>
            <person name="Schmutz J."/>
            <person name="Baker S.E."/>
            <person name="Ciuffetti L.M."/>
            <person name="Grigoriev I.V."/>
            <person name="Zhong S."/>
            <person name="Turgeon B.G."/>
        </authorList>
    </citation>
    <scope>NUCLEOTIDE SEQUENCE [LARGE SCALE GENOMIC DNA]</scope>
    <source>
        <strain evidence="3">28A</strain>
    </source>
</reference>
<proteinExistence type="predicted"/>
<dbReference type="Proteomes" id="UP000016935">
    <property type="component" value="Unassembled WGS sequence"/>
</dbReference>
<dbReference type="EMBL" id="KB908833">
    <property type="protein sequence ID" value="EOA83290.1"/>
    <property type="molecule type" value="Genomic_DNA"/>
</dbReference>
<dbReference type="GeneID" id="19399213"/>
<reference evidence="2 3" key="1">
    <citation type="journal article" date="2012" name="PLoS Pathog.">
        <title>Diverse lifestyles and strategies of plant pathogenesis encoded in the genomes of eighteen Dothideomycetes fungi.</title>
        <authorList>
            <person name="Ohm R.A."/>
            <person name="Feau N."/>
            <person name="Henrissat B."/>
            <person name="Schoch C.L."/>
            <person name="Horwitz B.A."/>
            <person name="Barry K.W."/>
            <person name="Condon B.J."/>
            <person name="Copeland A.C."/>
            <person name="Dhillon B."/>
            <person name="Glaser F."/>
            <person name="Hesse C.N."/>
            <person name="Kosti I."/>
            <person name="LaButti K."/>
            <person name="Lindquist E.A."/>
            <person name="Lucas S."/>
            <person name="Salamov A.A."/>
            <person name="Bradshaw R.E."/>
            <person name="Ciuffetti L."/>
            <person name="Hamelin R.C."/>
            <person name="Kema G.H.J."/>
            <person name="Lawrence C."/>
            <person name="Scott J.A."/>
            <person name="Spatafora J.W."/>
            <person name="Turgeon B.G."/>
            <person name="de Wit P.J.G.M."/>
            <person name="Zhong S."/>
            <person name="Goodwin S.B."/>
            <person name="Grigoriev I.V."/>
        </authorList>
    </citation>
    <scope>NUCLEOTIDE SEQUENCE [LARGE SCALE GENOMIC DNA]</scope>
    <source>
        <strain evidence="3">28A</strain>
    </source>
</reference>
<feature type="compositionally biased region" description="Pro residues" evidence="1">
    <location>
        <begin position="1"/>
        <end position="10"/>
    </location>
</feature>
<feature type="compositionally biased region" description="Polar residues" evidence="1">
    <location>
        <begin position="13"/>
        <end position="39"/>
    </location>
</feature>
<sequence>MATPSQPMPLPVRTNTTDSQQSRSSAGQFSLPGSPSCHSNRTEESFFGALSARLRGRSHSRSRDATLHNRTKSPMPMPPVHSQHSTSTSRPSPTPVQNARLSTQSTTRRNTSGSDPWRGRHSNDWLFNGYSVTASAKEFLQRRK</sequence>
<evidence type="ECO:0000313" key="2">
    <source>
        <dbReference type="EMBL" id="EOA83290.1"/>
    </source>
</evidence>
<name>R0ID50_EXST2</name>
<dbReference type="OrthoDB" id="5089392at2759"/>
<dbReference type="AlphaFoldDB" id="R0ID50"/>
<accession>R0ID50</accession>
<evidence type="ECO:0000256" key="1">
    <source>
        <dbReference type="SAM" id="MobiDB-lite"/>
    </source>
</evidence>
<dbReference type="eggNOG" id="ENOG502T036">
    <property type="taxonomic scope" value="Eukaryota"/>
</dbReference>
<feature type="region of interest" description="Disordered" evidence="1">
    <location>
        <begin position="1"/>
        <end position="125"/>
    </location>
</feature>
<organism evidence="2 3">
    <name type="scientific">Exserohilum turcicum (strain 28A)</name>
    <name type="common">Northern leaf blight fungus</name>
    <name type="synonym">Setosphaeria turcica</name>
    <dbReference type="NCBI Taxonomy" id="671987"/>
    <lineage>
        <taxon>Eukaryota</taxon>
        <taxon>Fungi</taxon>
        <taxon>Dikarya</taxon>
        <taxon>Ascomycota</taxon>
        <taxon>Pezizomycotina</taxon>
        <taxon>Dothideomycetes</taxon>
        <taxon>Pleosporomycetidae</taxon>
        <taxon>Pleosporales</taxon>
        <taxon>Pleosporineae</taxon>
        <taxon>Pleosporaceae</taxon>
        <taxon>Exserohilum</taxon>
    </lineage>
</organism>
<feature type="compositionally biased region" description="Polar residues" evidence="1">
    <location>
        <begin position="96"/>
        <end position="114"/>
    </location>
</feature>
<evidence type="ECO:0000313" key="3">
    <source>
        <dbReference type="Proteomes" id="UP000016935"/>
    </source>
</evidence>
<dbReference type="HOGENOM" id="CLU_1712942_0_0_1"/>
<protein>
    <submittedName>
        <fullName evidence="2">Uncharacterized protein</fullName>
    </submittedName>
</protein>